<dbReference type="Proteomes" id="UP001327560">
    <property type="component" value="Chromosome 9"/>
</dbReference>
<gene>
    <name evidence="1" type="ORF">Cni_G29367</name>
</gene>
<sequence length="118" mass="13496">MRSMAIRWHYEASSKMENCGTSYLSEDASDDVYPLMLRISAVQEMSVVTVKICTEKTSRLKAQILAEEHLNNWEESFVFDALVEFFDVAGVVKDLLLIDFSWSVIRDTVTTINPFSFS</sequence>
<organism evidence="1 2">
    <name type="scientific">Canna indica</name>
    <name type="common">Indian-shot</name>
    <dbReference type="NCBI Taxonomy" id="4628"/>
    <lineage>
        <taxon>Eukaryota</taxon>
        <taxon>Viridiplantae</taxon>
        <taxon>Streptophyta</taxon>
        <taxon>Embryophyta</taxon>
        <taxon>Tracheophyta</taxon>
        <taxon>Spermatophyta</taxon>
        <taxon>Magnoliopsida</taxon>
        <taxon>Liliopsida</taxon>
        <taxon>Zingiberales</taxon>
        <taxon>Cannaceae</taxon>
        <taxon>Canna</taxon>
    </lineage>
</organism>
<reference evidence="1 2" key="1">
    <citation type="submission" date="2023-10" db="EMBL/GenBank/DDBJ databases">
        <title>Chromosome-scale genome assembly provides insights into flower coloration mechanisms of Canna indica.</title>
        <authorList>
            <person name="Li C."/>
        </authorList>
    </citation>
    <scope>NUCLEOTIDE SEQUENCE [LARGE SCALE GENOMIC DNA]</scope>
    <source>
        <tissue evidence="1">Flower</tissue>
    </source>
</reference>
<keyword evidence="1" id="KW-0378">Hydrolase</keyword>
<keyword evidence="2" id="KW-1185">Reference proteome</keyword>
<evidence type="ECO:0000313" key="1">
    <source>
        <dbReference type="EMBL" id="WOL20562.1"/>
    </source>
</evidence>
<evidence type="ECO:0000313" key="2">
    <source>
        <dbReference type="Proteomes" id="UP001327560"/>
    </source>
</evidence>
<dbReference type="GO" id="GO:0016787">
    <property type="term" value="F:hydrolase activity"/>
    <property type="evidence" value="ECO:0007669"/>
    <property type="project" value="UniProtKB-KW"/>
</dbReference>
<dbReference type="EMBL" id="CP136898">
    <property type="protein sequence ID" value="WOL20562.1"/>
    <property type="molecule type" value="Genomic_DNA"/>
</dbReference>
<dbReference type="AlphaFoldDB" id="A0AAQ3L480"/>
<accession>A0AAQ3L480</accession>
<protein>
    <submittedName>
        <fullName evidence="1">Ubiquitin carboxyl-terminal hydrolase 8-like isoform X3</fullName>
    </submittedName>
</protein>
<name>A0AAQ3L480_9LILI</name>
<proteinExistence type="predicted"/>